<reference evidence="1 2" key="1">
    <citation type="submission" date="2019-10" db="EMBL/GenBank/DDBJ databases">
        <title>Taxonomy of Antarctic Massilia spp.: description of Massilia rubra sp. nov., Massilia aquatica sp. nov., Massilia mucilaginosa sp. nov., Massilia frigida sp. nov. isolated from streams, lakes and regoliths.</title>
        <authorList>
            <person name="Holochova P."/>
            <person name="Sedlacek I."/>
            <person name="Kralova S."/>
            <person name="Maslanova I."/>
            <person name="Busse H.-J."/>
            <person name="Stankova E."/>
            <person name="Vrbovska V."/>
            <person name="Kovarovic V."/>
            <person name="Bartak M."/>
            <person name="Svec P."/>
            <person name="Pantucek R."/>
        </authorList>
    </citation>
    <scope>NUCLEOTIDE SEQUENCE [LARGE SCALE GENOMIC DNA]</scope>
    <source>
        <strain evidence="1 2">CCM 8733</strain>
    </source>
</reference>
<evidence type="ECO:0000313" key="1">
    <source>
        <dbReference type="EMBL" id="NHZ88639.1"/>
    </source>
</evidence>
<organism evidence="1 2">
    <name type="scientific">Massilia mucilaginosa</name>
    <dbReference type="NCBI Taxonomy" id="2609282"/>
    <lineage>
        <taxon>Bacteria</taxon>
        <taxon>Pseudomonadati</taxon>
        <taxon>Pseudomonadota</taxon>
        <taxon>Betaproteobacteria</taxon>
        <taxon>Burkholderiales</taxon>
        <taxon>Oxalobacteraceae</taxon>
        <taxon>Telluria group</taxon>
        <taxon>Massilia</taxon>
    </lineage>
</organism>
<proteinExistence type="predicted"/>
<accession>A0ABX0NPD5</accession>
<sequence length="100" mass="10447">MHKEMRVVLDICAASRAAGLVARPDIAKCHGSVGDLTTKCISCVRILAPEGGGQQYAEPTITGDVCSQYASLERYGHLFVAVAAPLPAESPEPLSEVHGG</sequence>
<dbReference type="EMBL" id="WHJH01000004">
    <property type="protein sequence ID" value="NHZ88639.1"/>
    <property type="molecule type" value="Genomic_DNA"/>
</dbReference>
<protein>
    <submittedName>
        <fullName evidence="1">Uncharacterized protein</fullName>
    </submittedName>
</protein>
<comment type="caution">
    <text evidence="1">The sequence shown here is derived from an EMBL/GenBank/DDBJ whole genome shotgun (WGS) entry which is preliminary data.</text>
</comment>
<dbReference type="RefSeq" id="WP_166871543.1">
    <property type="nucleotide sequence ID" value="NZ_WHJH01000004.1"/>
</dbReference>
<dbReference type="Proteomes" id="UP000609726">
    <property type="component" value="Unassembled WGS sequence"/>
</dbReference>
<evidence type="ECO:0000313" key="2">
    <source>
        <dbReference type="Proteomes" id="UP000609726"/>
    </source>
</evidence>
<keyword evidence="2" id="KW-1185">Reference proteome</keyword>
<name>A0ABX0NPD5_9BURK</name>
<gene>
    <name evidence="1" type="ORF">F2P45_06320</name>
</gene>